<name>A0AAV2HRL6_LYMST</name>
<dbReference type="Proteomes" id="UP001497497">
    <property type="component" value="Unassembled WGS sequence"/>
</dbReference>
<sequence length="59" mass="6739">MAASRCILDEAEAKKFRESVTRLQKFVFDDDDKSKNSLSLLLDEVIAADSQVCKFLHDF</sequence>
<feature type="non-terminal residue" evidence="1">
    <location>
        <position position="59"/>
    </location>
</feature>
<dbReference type="EMBL" id="CAXITT010000194">
    <property type="protein sequence ID" value="CAL1535209.1"/>
    <property type="molecule type" value="Genomic_DNA"/>
</dbReference>
<gene>
    <name evidence="1" type="ORF">GSLYS_00009169001</name>
</gene>
<evidence type="ECO:0000313" key="1">
    <source>
        <dbReference type="EMBL" id="CAL1535209.1"/>
    </source>
</evidence>
<comment type="caution">
    <text evidence="1">The sequence shown here is derived from an EMBL/GenBank/DDBJ whole genome shotgun (WGS) entry which is preliminary data.</text>
</comment>
<accession>A0AAV2HRL6</accession>
<protein>
    <submittedName>
        <fullName evidence="1">Uncharacterized protein</fullName>
    </submittedName>
</protein>
<evidence type="ECO:0000313" key="2">
    <source>
        <dbReference type="Proteomes" id="UP001497497"/>
    </source>
</evidence>
<keyword evidence="2" id="KW-1185">Reference proteome</keyword>
<organism evidence="1 2">
    <name type="scientific">Lymnaea stagnalis</name>
    <name type="common">Great pond snail</name>
    <name type="synonym">Helix stagnalis</name>
    <dbReference type="NCBI Taxonomy" id="6523"/>
    <lineage>
        <taxon>Eukaryota</taxon>
        <taxon>Metazoa</taxon>
        <taxon>Spiralia</taxon>
        <taxon>Lophotrochozoa</taxon>
        <taxon>Mollusca</taxon>
        <taxon>Gastropoda</taxon>
        <taxon>Heterobranchia</taxon>
        <taxon>Euthyneura</taxon>
        <taxon>Panpulmonata</taxon>
        <taxon>Hygrophila</taxon>
        <taxon>Lymnaeoidea</taxon>
        <taxon>Lymnaeidae</taxon>
        <taxon>Lymnaea</taxon>
    </lineage>
</organism>
<proteinExistence type="predicted"/>
<reference evidence="1 2" key="1">
    <citation type="submission" date="2024-04" db="EMBL/GenBank/DDBJ databases">
        <authorList>
            <consortium name="Genoscope - CEA"/>
            <person name="William W."/>
        </authorList>
    </citation>
    <scope>NUCLEOTIDE SEQUENCE [LARGE SCALE GENOMIC DNA]</scope>
</reference>
<dbReference type="AlphaFoldDB" id="A0AAV2HRL6"/>